<protein>
    <submittedName>
        <fullName evidence="5">WD repeat domain 53</fullName>
    </submittedName>
    <submittedName>
        <fullName evidence="7 8">WD repeat-containing protein 53</fullName>
    </submittedName>
</protein>
<feature type="repeat" description="WD" evidence="3">
    <location>
        <begin position="262"/>
        <end position="284"/>
    </location>
</feature>
<dbReference type="PANTHER" id="PTHR44666">
    <property type="entry name" value="WD REPEAT-CONTAINING PROTEIN 53"/>
    <property type="match status" value="1"/>
</dbReference>
<keyword evidence="6" id="KW-1185">Reference proteome</keyword>
<dbReference type="AGR" id="ZFIN:ZDB-GENE-131121-294"/>
<proteinExistence type="evidence at protein level"/>
<dbReference type="RefSeq" id="XP_001339961.1">
    <property type="nucleotide sequence ID" value="XM_001339925.6"/>
</dbReference>
<dbReference type="OrthoDB" id="2161379at2759"/>
<dbReference type="RefSeq" id="XP_005169772.1">
    <property type="nucleotide sequence ID" value="XM_005169715.5"/>
</dbReference>
<evidence type="ECO:0000256" key="3">
    <source>
        <dbReference type="PROSITE-ProRule" id="PRU00221"/>
    </source>
</evidence>
<keyword evidence="1 3" id="KW-0853">WD repeat</keyword>
<feature type="compositionally biased region" description="Basic residues" evidence="4">
    <location>
        <begin position="284"/>
        <end position="299"/>
    </location>
</feature>
<keyword evidence="2" id="KW-0677">Repeat</keyword>
<evidence type="ECO:0000256" key="1">
    <source>
        <dbReference type="ARBA" id="ARBA00022574"/>
    </source>
</evidence>
<dbReference type="EMBL" id="CU694447">
    <property type="status" value="NOT_ANNOTATED_CDS"/>
    <property type="molecule type" value="Genomic_DNA"/>
</dbReference>
<organism evidence="5">
    <name type="scientific">Danio rerio</name>
    <name type="common">Zebrafish</name>
    <name type="synonym">Brachydanio rerio</name>
    <dbReference type="NCBI Taxonomy" id="7955"/>
    <lineage>
        <taxon>Eukaryota</taxon>
        <taxon>Metazoa</taxon>
        <taxon>Chordata</taxon>
        <taxon>Craniata</taxon>
        <taxon>Vertebrata</taxon>
        <taxon>Euteleostomi</taxon>
        <taxon>Actinopterygii</taxon>
        <taxon>Neopterygii</taxon>
        <taxon>Teleostei</taxon>
        <taxon>Ostariophysi</taxon>
        <taxon>Cypriniformes</taxon>
        <taxon>Danionidae</taxon>
        <taxon>Danioninae</taxon>
        <taxon>Danio</taxon>
    </lineage>
</organism>
<dbReference type="AlphaFoldDB" id="X1WBQ1"/>
<dbReference type="SMART" id="SM00320">
    <property type="entry name" value="WD40"/>
    <property type="match status" value="6"/>
</dbReference>
<feature type="repeat" description="WD" evidence="3">
    <location>
        <begin position="135"/>
        <end position="169"/>
    </location>
</feature>
<accession>X1WBQ1</accession>
<dbReference type="InterPro" id="IPR036322">
    <property type="entry name" value="WD40_repeat_dom_sf"/>
</dbReference>
<dbReference type="KEGG" id="dre:799626"/>
<dbReference type="RefSeq" id="XP_001339961.1">
    <property type="nucleotide sequence ID" value="XM_001339925.5"/>
</dbReference>
<dbReference type="Ensembl" id="ENSDART00000153497.3">
    <property type="protein sequence ID" value="ENSDARP00000127643.1"/>
    <property type="gene ID" value="ENSDARG00000079659.5"/>
</dbReference>
<evidence type="ECO:0000256" key="4">
    <source>
        <dbReference type="SAM" id="MobiDB-lite"/>
    </source>
</evidence>
<gene>
    <name evidence="5 7 8 9" type="primary">wdr53</name>
</gene>
<dbReference type="PROSITE" id="PS50082">
    <property type="entry name" value="WD_REPEATS_2"/>
    <property type="match status" value="2"/>
</dbReference>
<dbReference type="PaxDb" id="7955-ENSDARP00000127643"/>
<keyword evidence="10" id="KW-1267">Proteomics identification</keyword>
<evidence type="ECO:0007829" key="10">
    <source>
        <dbReference type="PeptideAtlas" id="X1WBQ1"/>
    </source>
</evidence>
<dbReference type="Ensembl" id="ENSDART00000180329.1">
    <property type="protein sequence ID" value="ENSDARP00000153203.1"/>
    <property type="gene ID" value="ENSDARG00000079659.5"/>
</dbReference>
<dbReference type="EMBL" id="CU694376">
    <property type="status" value="NOT_ANNOTATED_CDS"/>
    <property type="molecule type" value="Genomic_DNA"/>
</dbReference>
<evidence type="ECO:0000313" key="9">
    <source>
        <dbReference type="ZFIN" id="ZDB-GENE-131121-294"/>
    </source>
</evidence>
<feature type="region of interest" description="Disordered" evidence="4">
    <location>
        <begin position="284"/>
        <end position="333"/>
    </location>
</feature>
<name>X1WBQ1_DANRE</name>
<dbReference type="InterPro" id="IPR019775">
    <property type="entry name" value="WD40_repeat_CS"/>
</dbReference>
<dbReference type="PANTHER" id="PTHR44666:SF1">
    <property type="entry name" value="WD REPEAT-CONTAINING PROTEIN 53"/>
    <property type="match status" value="1"/>
</dbReference>
<dbReference type="Bgee" id="ENSDARG00000079659">
    <property type="expression patterns" value="Expressed in gastrula and 18 other cell types or tissues"/>
</dbReference>
<dbReference type="ZFIN" id="ZDB-GENE-131121-294">
    <property type="gene designation" value="wdr53"/>
</dbReference>
<dbReference type="InterPro" id="IPR015943">
    <property type="entry name" value="WD40/YVTN_repeat-like_dom_sf"/>
</dbReference>
<dbReference type="Pfam" id="PF00400">
    <property type="entry name" value="WD40"/>
    <property type="match status" value="3"/>
</dbReference>
<reference evidence="5 6" key="1">
    <citation type="journal article" date="2013" name="Nature">
        <title>The zebrafish reference genome sequence and its relationship to the human genome.</title>
        <authorList>
            <consortium name="Genome Reference Consortium Zebrafish"/>
            <person name="Howe K."/>
            <person name="Clark M.D."/>
            <person name="Torroja C.F."/>
            <person name="Torrance J."/>
            <person name="Berthelot C."/>
            <person name="Muffato M."/>
            <person name="Collins J.E."/>
            <person name="Humphray S."/>
            <person name="McLaren K."/>
            <person name="Matthews L."/>
            <person name="McLaren S."/>
            <person name="Sealy I."/>
            <person name="Caccamo M."/>
            <person name="Churcher C."/>
            <person name="Scott C."/>
            <person name="Barrett J.C."/>
            <person name="Koch R."/>
            <person name="Rauch G.J."/>
            <person name="White S."/>
            <person name="Chow W."/>
            <person name="Kilian B."/>
            <person name="Quintais L.T."/>
            <person name="Guerra-Assuncao J.A."/>
            <person name="Zhou Y."/>
            <person name="Gu Y."/>
            <person name="Yen J."/>
            <person name="Vogel J.H."/>
            <person name="Eyre T."/>
            <person name="Redmond S."/>
            <person name="Banerjee R."/>
            <person name="Chi J."/>
            <person name="Fu B."/>
            <person name="Langley E."/>
            <person name="Maguire S.F."/>
            <person name="Laird G.K."/>
            <person name="Lloyd D."/>
            <person name="Kenyon E."/>
            <person name="Donaldson S."/>
            <person name="Sehra H."/>
            <person name="Almeida-King J."/>
            <person name="Loveland J."/>
            <person name="Trevanion S."/>
            <person name="Jones M."/>
            <person name="Quail M."/>
            <person name="Willey D."/>
            <person name="Hunt A."/>
            <person name="Burton J."/>
            <person name="Sims S."/>
            <person name="McLay K."/>
            <person name="Plumb B."/>
            <person name="Davis J."/>
            <person name="Clee C."/>
            <person name="Oliver K."/>
            <person name="Clark R."/>
            <person name="Riddle C."/>
            <person name="Elliot D."/>
            <person name="Eliott D."/>
            <person name="Threadgold G."/>
            <person name="Harden G."/>
            <person name="Ware D."/>
            <person name="Begum S."/>
            <person name="Mortimore B."/>
            <person name="Mortimer B."/>
            <person name="Kerry G."/>
            <person name="Heath P."/>
            <person name="Phillimore B."/>
            <person name="Tracey A."/>
            <person name="Corby N."/>
            <person name="Dunn M."/>
            <person name="Johnson C."/>
            <person name="Wood J."/>
            <person name="Clark S."/>
            <person name="Pelan S."/>
            <person name="Griffiths G."/>
            <person name="Smith M."/>
            <person name="Glithero R."/>
            <person name="Howden P."/>
            <person name="Barker N."/>
            <person name="Lloyd C."/>
            <person name="Stevens C."/>
            <person name="Harley J."/>
            <person name="Holt K."/>
            <person name="Panagiotidis G."/>
            <person name="Lovell J."/>
            <person name="Beasley H."/>
            <person name="Henderson C."/>
            <person name="Gordon D."/>
            <person name="Auger K."/>
            <person name="Wright D."/>
            <person name="Collins J."/>
            <person name="Raisen C."/>
            <person name="Dyer L."/>
            <person name="Leung K."/>
            <person name="Robertson L."/>
            <person name="Ambridge K."/>
            <person name="Leongamornlert D."/>
            <person name="McGuire S."/>
            <person name="Gilderthorp R."/>
            <person name="Griffiths C."/>
            <person name="Manthravadi D."/>
            <person name="Nichol S."/>
            <person name="Barker G."/>
            <person name="Whitehead S."/>
            <person name="Kay M."/>
            <person name="Brown J."/>
            <person name="Murnane C."/>
            <person name="Gray E."/>
            <person name="Humphries M."/>
            <person name="Sycamore N."/>
            <person name="Barker D."/>
            <person name="Saunders D."/>
            <person name="Wallis J."/>
            <person name="Babbage A."/>
            <person name="Hammond S."/>
            <person name="Mashreghi-Mohammadi M."/>
            <person name="Barr L."/>
            <person name="Martin S."/>
            <person name="Wray P."/>
            <person name="Ellington A."/>
            <person name="Matthews N."/>
            <person name="Ellwood M."/>
            <person name="Woodmansey R."/>
            <person name="Clark G."/>
            <person name="Cooper J."/>
            <person name="Cooper J."/>
            <person name="Tromans A."/>
            <person name="Grafham D."/>
            <person name="Skuce C."/>
            <person name="Pandian R."/>
            <person name="Andrews R."/>
            <person name="Harrison E."/>
            <person name="Kimberley A."/>
            <person name="Garnett J."/>
            <person name="Fosker N."/>
            <person name="Hall R."/>
            <person name="Garner P."/>
            <person name="Kelly D."/>
            <person name="Bird C."/>
            <person name="Palmer S."/>
            <person name="Gehring I."/>
            <person name="Berger A."/>
            <person name="Dooley C.M."/>
            <person name="Ersan-Urun Z."/>
            <person name="Eser C."/>
            <person name="Geiger H."/>
            <person name="Geisler M."/>
            <person name="Karotki L."/>
            <person name="Kirn A."/>
            <person name="Konantz J."/>
            <person name="Konantz M."/>
            <person name="Oberlander M."/>
            <person name="Rudolph-Geiger S."/>
            <person name="Teucke M."/>
            <person name="Lanz C."/>
            <person name="Raddatz G."/>
            <person name="Osoegawa K."/>
            <person name="Zhu B."/>
            <person name="Rapp A."/>
            <person name="Widaa S."/>
            <person name="Langford C."/>
            <person name="Yang F."/>
            <person name="Schuster S.C."/>
            <person name="Carter N.P."/>
            <person name="Harrow J."/>
            <person name="Ning Z."/>
            <person name="Herrero J."/>
            <person name="Searle S.M."/>
            <person name="Enright A."/>
            <person name="Geisler R."/>
            <person name="Plasterk R.H."/>
            <person name="Lee C."/>
            <person name="Westerfield M."/>
            <person name="de Jong P.J."/>
            <person name="Zon L.I."/>
            <person name="Postlethwait J.H."/>
            <person name="Nusslein-Volhard C."/>
            <person name="Hubbard T.J."/>
            <person name="Roest Crollius H."/>
            <person name="Rogers J."/>
            <person name="Stemple D.L."/>
        </authorList>
    </citation>
    <scope>NUCLEOTIDE SEQUENCE [LARGE SCALE GENOMIC DNA]</scope>
    <source>
        <strain evidence="5 6">Tuebingen</strain>
    </source>
</reference>
<dbReference type="Proteomes" id="UP000000437">
    <property type="component" value="Chromosome 15"/>
</dbReference>
<sequence length="372" mass="40275">MSCVWTGGHGTSILCAGVSCESESLVATGAEGGELTLWSHDGSPVSKLRMSADDDVTCVAFSPSAPCMLYASYGRTVAVLDSRNLKSAVAELADAGEEEINCVSVNEAGGALAAADDSGAVRIIDLQQEKVVRTLRKHDNICSSVTFRPHRPQSLVSAGLDMQVSLWNLPKVRPLWTYSLQDTQEEDAHPQKAGQMFNPPLAHCIDVTSCGDVFACAAEDGYVHLLRVSEDSRLRERAMFKAHSQGASQARFINFLSQPYWLATGGNDGLVALWDISREDVLARKSKGHKRRQKGRAKKKPEAQATHTKSEEEEASSSSCSSETAGGKNEPKLTFQHGEKVNWICPAVLKGKKSLLVTDQRPSPTVYSLDQL</sequence>
<dbReference type="SUPFAM" id="SSF50978">
    <property type="entry name" value="WD40 repeat-like"/>
    <property type="match status" value="1"/>
</dbReference>
<dbReference type="SMR" id="X1WBQ1"/>
<evidence type="ECO:0000256" key="2">
    <source>
        <dbReference type="ARBA" id="ARBA00022737"/>
    </source>
</evidence>
<evidence type="ECO:0000313" key="7">
    <source>
        <dbReference type="RefSeq" id="XP_001339961.1"/>
    </source>
</evidence>
<dbReference type="PROSITE" id="PS00678">
    <property type="entry name" value="WD_REPEATS_1"/>
    <property type="match status" value="2"/>
</dbReference>
<reference evidence="5" key="2">
    <citation type="submission" date="2014-03" db="UniProtKB">
        <authorList>
            <consortium name="Ensembl"/>
        </authorList>
    </citation>
    <scope>IDENTIFICATION</scope>
    <source>
        <strain evidence="5">Tuebingen</strain>
    </source>
</reference>
<dbReference type="GeneTree" id="ENSGT00390000011073"/>
<evidence type="ECO:0000313" key="8">
    <source>
        <dbReference type="RefSeq" id="XP_005169772.1"/>
    </source>
</evidence>
<dbReference type="OMA" id="GDLMVWG"/>
<reference evidence="7" key="3">
    <citation type="submission" date="2023-09" db="UniProtKB">
        <authorList>
            <consortium name="RefSeq"/>
        </authorList>
    </citation>
    <scope>IDENTIFICATION</scope>
    <source>
        <strain evidence="7 8">Tuebingen</strain>
    </source>
</reference>
<dbReference type="Gene3D" id="2.130.10.10">
    <property type="entry name" value="YVTN repeat-like/Quinoprotein amine dehydrogenase"/>
    <property type="match status" value="2"/>
</dbReference>
<evidence type="ECO:0000313" key="6">
    <source>
        <dbReference type="Proteomes" id="UP000000437"/>
    </source>
</evidence>
<dbReference type="CTD" id="348793"/>
<dbReference type="eggNOG" id="ENOG502QQ86">
    <property type="taxonomic scope" value="Eukaryota"/>
</dbReference>
<dbReference type="STRING" id="7955.ENSDARP00000127643"/>
<dbReference type="HOGENOM" id="CLU_057939_1_0_1"/>
<dbReference type="InterPro" id="IPR042453">
    <property type="entry name" value="WDR53"/>
</dbReference>
<dbReference type="GeneID" id="799626"/>
<accession>A0A8M2BGY6</accession>
<dbReference type="InterPro" id="IPR001680">
    <property type="entry name" value="WD40_rpt"/>
</dbReference>
<evidence type="ECO:0000313" key="5">
    <source>
        <dbReference type="Ensembl" id="ENSDARP00000127643"/>
    </source>
</evidence>